<feature type="region of interest" description="Disordered" evidence="7">
    <location>
        <begin position="323"/>
        <end position="466"/>
    </location>
</feature>
<sequence length="710" mass="77070">MGDKGLRLKATGGKLRVVERCASSKSVGLTVVHPPPSDLIPFSVCSTHDKNCVGFYHPPIGLERVAEELMGRRSWASYQDTMVGQECRTTEPICPSHTVSENKKISEVSGDRSGSSSPGVMATSSPSPWYIKPSDSPPLDVVDQPLDLSLSTKPSTIERPQPFASPPGPLTSHPIKVPSPNKQIFKAKPRLSAVAGRRTYTEEELQAALRDIQSGKLGTRRAAVIYGIPRSTLRNKVYKLSQERRDVGALEITRDDDDDDDDRDLSEEEREVEKVLMRPLLRMEDVVRLPEGPSWPYLQQLLSPAALPEIVRNMMAEERLLRGSTRPGCSTDKEDAGVILRVPNFRPKDGGGGSPDCGPRTPSPPHKNPPISLRDVITNTISSKLSPQEVNVVTPPSHPQPLDFRREPGVIRNHNNNHLDDKKLSPGNKSTASTNTNSSSSGTQQGQSSGGKGTRPKRGKYRNYDRDSLVEAVRAVQRGEMSVHRAGSYYGVPHSTLEYKVKERHLMRPRKREPKPQVTAEAEAKGKVEVRAPPRLQRFTPPLPPGAVTNGLKVPPGFDPAALGAYPPALPFPFWASPPFPGIPGLDYAASRDLFASQMMQRLHEESASNPQAAANLPKSTRALAESLYDGSGENGTFLDGIIRSSLETGLSGTGKEAGRALLEQLVRGGVLADKTTETSSSASKTPPPPRPPSTPEDRPPSASCDPTTC</sequence>
<keyword evidence="5 6" id="KW-0539">Nucleus</keyword>
<keyword evidence="4" id="KW-0804">Transcription</keyword>
<feature type="domain" description="HTH psq-type" evidence="8">
    <location>
        <begin position="455"/>
        <end position="507"/>
    </location>
</feature>
<evidence type="ECO:0000256" key="3">
    <source>
        <dbReference type="ARBA" id="ARBA00023125"/>
    </source>
</evidence>
<keyword evidence="10" id="KW-1185">Reference proteome</keyword>
<evidence type="ECO:0000256" key="6">
    <source>
        <dbReference type="PROSITE-ProRule" id="PRU00320"/>
    </source>
</evidence>
<dbReference type="FunFam" id="1.10.10.60:FF:000019">
    <property type="entry name" value="Ligand-dependent corepressor isoform 1"/>
    <property type="match status" value="1"/>
</dbReference>
<evidence type="ECO:0000256" key="5">
    <source>
        <dbReference type="ARBA" id="ARBA00023242"/>
    </source>
</evidence>
<feature type="DNA-binding region" description="H-T-H motif" evidence="6">
    <location>
        <begin position="483"/>
        <end position="503"/>
    </location>
</feature>
<comment type="subcellular location">
    <subcellularLocation>
        <location evidence="1 6">Nucleus</location>
    </subcellularLocation>
</comment>
<keyword evidence="2" id="KW-0805">Transcription regulation</keyword>
<accession>A0A8S9XKX6</accession>
<evidence type="ECO:0000256" key="4">
    <source>
        <dbReference type="ARBA" id="ARBA00023163"/>
    </source>
</evidence>
<dbReference type="SUPFAM" id="SSF46689">
    <property type="entry name" value="Homeodomain-like"/>
    <property type="match status" value="2"/>
</dbReference>
<feature type="compositionally biased region" description="Low complexity" evidence="7">
    <location>
        <begin position="427"/>
        <end position="447"/>
    </location>
</feature>
<evidence type="ECO:0000259" key="8">
    <source>
        <dbReference type="PROSITE" id="PS50960"/>
    </source>
</evidence>
<protein>
    <recommendedName>
        <fullName evidence="8">HTH psq-type domain-containing protein</fullName>
    </recommendedName>
</protein>
<feature type="region of interest" description="Disordered" evidence="7">
    <location>
        <begin position="251"/>
        <end position="270"/>
    </location>
</feature>
<feature type="compositionally biased region" description="Pro residues" evidence="7">
    <location>
        <begin position="686"/>
        <end position="695"/>
    </location>
</feature>
<dbReference type="Proteomes" id="UP000466442">
    <property type="component" value="Unassembled WGS sequence"/>
</dbReference>
<evidence type="ECO:0000256" key="7">
    <source>
        <dbReference type="SAM" id="MobiDB-lite"/>
    </source>
</evidence>
<comment type="caution">
    <text evidence="9">The sequence shown here is derived from an EMBL/GenBank/DDBJ whole genome shotgun (WGS) entry which is preliminary data.</text>
</comment>
<feature type="region of interest" description="Disordered" evidence="7">
    <location>
        <begin position="92"/>
        <end position="174"/>
    </location>
</feature>
<feature type="compositionally biased region" description="Acidic residues" evidence="7">
    <location>
        <begin position="254"/>
        <end position="270"/>
    </location>
</feature>
<dbReference type="AlphaFoldDB" id="A0A8S9XKX6"/>
<reference evidence="9" key="1">
    <citation type="journal article" date="2021" name="Mol. Ecol. Resour.">
        <title>Apolygus lucorum genome provides insights into omnivorousness and mesophyll feeding.</title>
        <authorList>
            <person name="Liu Y."/>
            <person name="Liu H."/>
            <person name="Wang H."/>
            <person name="Huang T."/>
            <person name="Liu B."/>
            <person name="Yang B."/>
            <person name="Yin L."/>
            <person name="Li B."/>
            <person name="Zhang Y."/>
            <person name="Zhang S."/>
            <person name="Jiang F."/>
            <person name="Zhang X."/>
            <person name="Ren Y."/>
            <person name="Wang B."/>
            <person name="Wang S."/>
            <person name="Lu Y."/>
            <person name="Wu K."/>
            <person name="Fan W."/>
            <person name="Wang G."/>
        </authorList>
    </citation>
    <scope>NUCLEOTIDE SEQUENCE</scope>
    <source>
        <strain evidence="9">12Hb</strain>
    </source>
</reference>
<dbReference type="OrthoDB" id="10028342at2759"/>
<evidence type="ECO:0000313" key="10">
    <source>
        <dbReference type="Proteomes" id="UP000466442"/>
    </source>
</evidence>
<evidence type="ECO:0000256" key="1">
    <source>
        <dbReference type="ARBA" id="ARBA00004123"/>
    </source>
</evidence>
<feature type="region of interest" description="Disordered" evidence="7">
    <location>
        <begin position="671"/>
        <end position="710"/>
    </location>
</feature>
<dbReference type="GO" id="GO:0003677">
    <property type="term" value="F:DNA binding"/>
    <property type="evidence" value="ECO:0007669"/>
    <property type="project" value="UniProtKB-UniRule"/>
</dbReference>
<dbReference type="InterPro" id="IPR007889">
    <property type="entry name" value="HTH_Psq"/>
</dbReference>
<organism evidence="9 10">
    <name type="scientific">Apolygus lucorum</name>
    <name type="common">Small green plant bug</name>
    <name type="synonym">Lygocoris lucorum</name>
    <dbReference type="NCBI Taxonomy" id="248454"/>
    <lineage>
        <taxon>Eukaryota</taxon>
        <taxon>Metazoa</taxon>
        <taxon>Ecdysozoa</taxon>
        <taxon>Arthropoda</taxon>
        <taxon>Hexapoda</taxon>
        <taxon>Insecta</taxon>
        <taxon>Pterygota</taxon>
        <taxon>Neoptera</taxon>
        <taxon>Paraneoptera</taxon>
        <taxon>Hemiptera</taxon>
        <taxon>Heteroptera</taxon>
        <taxon>Panheteroptera</taxon>
        <taxon>Cimicomorpha</taxon>
        <taxon>Miridae</taxon>
        <taxon>Mirini</taxon>
        <taxon>Apolygus</taxon>
    </lineage>
</organism>
<gene>
    <name evidence="9" type="ORF">GE061_014673</name>
</gene>
<feature type="DNA-binding region" description="H-T-H motif" evidence="6">
    <location>
        <begin position="219"/>
        <end position="239"/>
    </location>
</feature>
<feature type="domain" description="HTH psq-type" evidence="8">
    <location>
        <begin position="191"/>
        <end position="243"/>
    </location>
</feature>
<dbReference type="PROSITE" id="PS50960">
    <property type="entry name" value="HTH_PSQ"/>
    <property type="match status" value="2"/>
</dbReference>
<dbReference type="GO" id="GO:0005634">
    <property type="term" value="C:nucleus"/>
    <property type="evidence" value="ECO:0007669"/>
    <property type="project" value="UniProtKB-SubCell"/>
</dbReference>
<evidence type="ECO:0000313" key="9">
    <source>
        <dbReference type="EMBL" id="KAF6208931.1"/>
    </source>
</evidence>
<feature type="region of interest" description="Disordered" evidence="7">
    <location>
        <begin position="506"/>
        <end position="525"/>
    </location>
</feature>
<dbReference type="GO" id="GO:0006357">
    <property type="term" value="P:regulation of transcription by RNA polymerase II"/>
    <property type="evidence" value="ECO:0007669"/>
    <property type="project" value="TreeGrafter"/>
</dbReference>
<dbReference type="PANTHER" id="PTHR21545">
    <property type="entry name" value="TRANSCRIPTION FACTOR MLR1/2"/>
    <property type="match status" value="1"/>
</dbReference>
<feature type="compositionally biased region" description="Polar residues" evidence="7">
    <location>
        <begin position="377"/>
        <end position="391"/>
    </location>
</feature>
<name>A0A8S9XKX6_APOLU</name>
<dbReference type="EMBL" id="WIXP02000006">
    <property type="protein sequence ID" value="KAF6208931.1"/>
    <property type="molecule type" value="Genomic_DNA"/>
</dbReference>
<dbReference type="Pfam" id="PF05225">
    <property type="entry name" value="HTH_psq"/>
    <property type="match status" value="2"/>
</dbReference>
<feature type="compositionally biased region" description="Basic and acidic residues" evidence="7">
    <location>
        <begin position="100"/>
        <end position="110"/>
    </location>
</feature>
<keyword evidence="3 6" id="KW-0238">DNA-binding</keyword>
<dbReference type="Gene3D" id="1.10.10.60">
    <property type="entry name" value="Homeodomain-like"/>
    <property type="match status" value="2"/>
</dbReference>
<dbReference type="InterPro" id="IPR009057">
    <property type="entry name" value="Homeodomain-like_sf"/>
</dbReference>
<proteinExistence type="predicted"/>
<evidence type="ECO:0000256" key="2">
    <source>
        <dbReference type="ARBA" id="ARBA00023015"/>
    </source>
</evidence>
<dbReference type="PANTHER" id="PTHR21545:SF13">
    <property type="entry name" value="ECDYSONE-INDUCED PROTEIN 93F, ISOFORM C"/>
    <property type="match status" value="1"/>
</dbReference>